<keyword evidence="5" id="KW-1185">Reference proteome</keyword>
<dbReference type="Pfam" id="PF12866">
    <property type="entry name" value="DUF3823"/>
    <property type="match status" value="1"/>
</dbReference>
<dbReference type="RefSeq" id="WP_100339816.1">
    <property type="nucleotide sequence ID" value="NZ_PGFJ01000001.1"/>
</dbReference>
<dbReference type="EMBL" id="PGFJ01000001">
    <property type="protein sequence ID" value="PJJ83562.1"/>
    <property type="molecule type" value="Genomic_DNA"/>
</dbReference>
<dbReference type="PROSITE" id="PS51257">
    <property type="entry name" value="PROKAR_LIPOPROTEIN"/>
    <property type="match status" value="1"/>
</dbReference>
<organism evidence="4 5">
    <name type="scientific">Mucilaginibacter auburnensis</name>
    <dbReference type="NCBI Taxonomy" id="1457233"/>
    <lineage>
        <taxon>Bacteria</taxon>
        <taxon>Pseudomonadati</taxon>
        <taxon>Bacteroidota</taxon>
        <taxon>Sphingobacteriia</taxon>
        <taxon>Sphingobacteriales</taxon>
        <taxon>Sphingobacteriaceae</taxon>
        <taxon>Mucilaginibacter</taxon>
    </lineage>
</organism>
<gene>
    <name evidence="4" type="ORF">CLV57_0547</name>
</gene>
<name>A0A2H9VRX5_9SPHI</name>
<dbReference type="OrthoDB" id="1433240at2"/>
<reference evidence="4 5" key="1">
    <citation type="submission" date="2017-11" db="EMBL/GenBank/DDBJ databases">
        <title>Genomic Encyclopedia of Archaeal and Bacterial Type Strains, Phase II (KMG-II): From Individual Species to Whole Genera.</title>
        <authorList>
            <person name="Goeker M."/>
        </authorList>
    </citation>
    <scope>NUCLEOTIDE SEQUENCE [LARGE SCALE GENOMIC DNA]</scope>
    <source>
        <strain evidence="4 5">DSM 28175</strain>
    </source>
</reference>
<evidence type="ECO:0000259" key="3">
    <source>
        <dbReference type="Pfam" id="PF18003"/>
    </source>
</evidence>
<feature type="domain" description="DUF3823" evidence="3">
    <location>
        <begin position="120"/>
        <end position="222"/>
    </location>
</feature>
<dbReference type="Pfam" id="PF18003">
    <property type="entry name" value="DUF3823_C"/>
    <property type="match status" value="1"/>
</dbReference>
<evidence type="ECO:0000313" key="4">
    <source>
        <dbReference type="EMBL" id="PJJ83562.1"/>
    </source>
</evidence>
<comment type="caution">
    <text evidence="4">The sequence shown here is derived from an EMBL/GenBank/DDBJ whole genome shotgun (WGS) entry which is preliminary data.</text>
</comment>
<evidence type="ECO:0000313" key="5">
    <source>
        <dbReference type="Proteomes" id="UP000242687"/>
    </source>
</evidence>
<feature type="domain" description="DUF3823" evidence="2">
    <location>
        <begin position="31"/>
        <end position="117"/>
    </location>
</feature>
<feature type="chain" id="PRO_5014156834" evidence="1">
    <location>
        <begin position="22"/>
        <end position="226"/>
    </location>
</feature>
<dbReference type="AlphaFoldDB" id="A0A2H9VRX5"/>
<proteinExistence type="predicted"/>
<feature type="signal peptide" evidence="1">
    <location>
        <begin position="1"/>
        <end position="21"/>
    </location>
</feature>
<dbReference type="InterPro" id="IPR024278">
    <property type="entry name" value="DUF3823_N"/>
</dbReference>
<dbReference type="InterPro" id="IPR041186">
    <property type="entry name" value="DUF3823_C"/>
</dbReference>
<keyword evidence="1" id="KW-0732">Signal</keyword>
<evidence type="ECO:0000259" key="2">
    <source>
        <dbReference type="Pfam" id="PF12866"/>
    </source>
</evidence>
<dbReference type="Gene3D" id="2.60.40.2060">
    <property type="match status" value="1"/>
</dbReference>
<dbReference type="Proteomes" id="UP000242687">
    <property type="component" value="Unassembled WGS sequence"/>
</dbReference>
<evidence type="ECO:0000256" key="1">
    <source>
        <dbReference type="SAM" id="SignalP"/>
    </source>
</evidence>
<protein>
    <submittedName>
        <fullName evidence="4">Uncharacterized protein DUF3823</fullName>
    </submittedName>
</protein>
<sequence>MKTKYILTLIAAAGLFFTACKHDNYVEPKATLSGRVLYNSEQVSVRNNGTQLELWQDGFALRALIPVYVAQDGTFSASLFNGTYKLTRKGNSPWLQQSTDTVVIQVNGNTRVDLPVTPYFTIKSTTFAVANNVVTANFIVDKVVATSNNLQNVKLYLGSSILTDEVRSEHKVDANLATVVLGANSTITTTIPTALRTLPYVFARIGVKSSATGEYVYSQVQKIAVK</sequence>
<dbReference type="Gene3D" id="2.60.40.1120">
    <property type="entry name" value="Carboxypeptidase-like, regulatory domain"/>
    <property type="match status" value="1"/>
</dbReference>
<accession>A0A2H9VRX5</accession>